<reference evidence="2" key="1">
    <citation type="submission" date="2018-06" db="EMBL/GenBank/DDBJ databases">
        <authorList>
            <consortium name="Pathogen Informatics"/>
        </authorList>
    </citation>
    <scope>NUCLEOTIDE SEQUENCE [LARGE SCALE GENOMIC DNA]</scope>
    <source>
        <strain evidence="2">NCTC10132</strain>
    </source>
</reference>
<organism evidence="1 2">
    <name type="scientific">Mycoplasmopsis edwardii</name>
    <dbReference type="NCBI Taxonomy" id="53558"/>
    <lineage>
        <taxon>Bacteria</taxon>
        <taxon>Bacillati</taxon>
        <taxon>Mycoplasmatota</taxon>
        <taxon>Mycoplasmoidales</taxon>
        <taxon>Metamycoplasmataceae</taxon>
        <taxon>Mycoplasmopsis</taxon>
    </lineage>
</organism>
<gene>
    <name evidence="1" type="ORF">NCTC10132_01271</name>
</gene>
<accession>A0A3B0PQF3</accession>
<dbReference type="Proteomes" id="UP000257559">
    <property type="component" value="Chromosome"/>
</dbReference>
<evidence type="ECO:0000313" key="2">
    <source>
        <dbReference type="Proteomes" id="UP000257559"/>
    </source>
</evidence>
<sequence>MFRDSIEQNFEGTTKDNLFRRFNITSAHSIFEGYEVKDLEFNIYETYRKIAKDW</sequence>
<feature type="non-terminal residue" evidence="1">
    <location>
        <position position="54"/>
    </location>
</feature>
<dbReference type="AlphaFoldDB" id="A0A3B0PQF3"/>
<proteinExistence type="predicted"/>
<name>A0A3B0PQF3_9BACT</name>
<keyword evidence="2" id="KW-1185">Reference proteome</keyword>
<dbReference type="KEGG" id="medw:NCTC10132_01271"/>
<protein>
    <submittedName>
        <fullName evidence="1">Uncharacterized protein</fullName>
    </submittedName>
</protein>
<dbReference type="EMBL" id="LS991951">
    <property type="protein sequence ID" value="SYV97900.1"/>
    <property type="molecule type" value="Genomic_DNA"/>
</dbReference>
<evidence type="ECO:0000313" key="1">
    <source>
        <dbReference type="EMBL" id="SYV97900.1"/>
    </source>
</evidence>